<accession>A0ABD6EDB1</accession>
<organism evidence="3 4">
    <name type="scientific">Gnathostoma spinigerum</name>
    <dbReference type="NCBI Taxonomy" id="75299"/>
    <lineage>
        <taxon>Eukaryota</taxon>
        <taxon>Metazoa</taxon>
        <taxon>Ecdysozoa</taxon>
        <taxon>Nematoda</taxon>
        <taxon>Chromadorea</taxon>
        <taxon>Rhabditida</taxon>
        <taxon>Spirurina</taxon>
        <taxon>Gnathostomatomorpha</taxon>
        <taxon>Gnathostomatoidea</taxon>
        <taxon>Gnathostomatidae</taxon>
        <taxon>Gnathostoma</taxon>
    </lineage>
</organism>
<dbReference type="InterPro" id="IPR022617">
    <property type="entry name" value="Rad60/SUMO-like_dom"/>
</dbReference>
<keyword evidence="4" id="KW-1185">Reference proteome</keyword>
<dbReference type="Pfam" id="PF11976">
    <property type="entry name" value="Rad60-SLD"/>
    <property type="match status" value="1"/>
</dbReference>
<dbReference type="InterPro" id="IPR029071">
    <property type="entry name" value="Ubiquitin-like_domsf"/>
</dbReference>
<dbReference type="PANTHER" id="PTHR10562">
    <property type="entry name" value="SMALL UBIQUITIN-RELATED MODIFIER"/>
    <property type="match status" value="1"/>
</dbReference>
<sequence length="333" mass="37738">MEATNSDIIQSDEDDDYFSNPLKHIRHQRIIISEESELLDVDSLESKKSSQGIAGISYENTLNVSDSSEDVPDDLDSDSDDGIMRKIQEESRKRRNHRKEDLERKLQEAEQILHANFTCASSSNKEANSVIRPCRTFRGQTVSDVKKQNCGSPLYESCNDLKSLDSSIELVEDEVIEKYCTVSVKDMDTDSNSIYRCKMSSTLRDLSAIVGRVWSCDPNNISFYRLNNEDLPTDETLEDLQFSIDDVNYIISQKKESQLPDLVEIKWLLKDKKPILGKIIKSSKFSAIKSQFCEENGFSINEVHFTIDGDEISDEETPALLGIEDGDCIDVCT</sequence>
<feature type="region of interest" description="Disordered" evidence="1">
    <location>
        <begin position="61"/>
        <end position="102"/>
    </location>
</feature>
<gene>
    <name evidence="3" type="ORF">AB6A40_004717</name>
</gene>
<evidence type="ECO:0000313" key="4">
    <source>
        <dbReference type="Proteomes" id="UP001608902"/>
    </source>
</evidence>
<name>A0ABD6EDB1_9BILA</name>
<dbReference type="SUPFAM" id="SSF54236">
    <property type="entry name" value="Ubiquitin-like"/>
    <property type="match status" value="1"/>
</dbReference>
<evidence type="ECO:0000256" key="1">
    <source>
        <dbReference type="SAM" id="MobiDB-lite"/>
    </source>
</evidence>
<dbReference type="CDD" id="cd01763">
    <property type="entry name" value="Ubl_SUMO_like"/>
    <property type="match status" value="1"/>
</dbReference>
<dbReference type="Gene3D" id="3.10.20.90">
    <property type="entry name" value="Phosphatidylinositol 3-kinase Catalytic Subunit, Chain A, domain 1"/>
    <property type="match status" value="1"/>
</dbReference>
<comment type="caution">
    <text evidence="3">The sequence shown here is derived from an EMBL/GenBank/DDBJ whole genome shotgun (WGS) entry which is preliminary data.</text>
</comment>
<dbReference type="EMBL" id="JBGFUD010002787">
    <property type="protein sequence ID" value="MFH4978008.1"/>
    <property type="molecule type" value="Genomic_DNA"/>
</dbReference>
<feature type="domain" description="Rad60/SUMO-like" evidence="2">
    <location>
        <begin position="269"/>
        <end position="331"/>
    </location>
</feature>
<dbReference type="Proteomes" id="UP001608902">
    <property type="component" value="Unassembled WGS sequence"/>
</dbReference>
<evidence type="ECO:0000313" key="3">
    <source>
        <dbReference type="EMBL" id="MFH4978008.1"/>
    </source>
</evidence>
<reference evidence="3 4" key="1">
    <citation type="submission" date="2024-08" db="EMBL/GenBank/DDBJ databases">
        <title>Gnathostoma spinigerum genome.</title>
        <authorList>
            <person name="Gonzalez-Bertolin B."/>
            <person name="Monzon S."/>
            <person name="Zaballos A."/>
            <person name="Jimenez P."/>
            <person name="Dekumyoy P."/>
            <person name="Varona S."/>
            <person name="Cuesta I."/>
            <person name="Sumanam S."/>
            <person name="Adisakwattana P."/>
            <person name="Gasser R.B."/>
            <person name="Hernandez-Gonzalez A."/>
            <person name="Young N.D."/>
            <person name="Perteguer M.J."/>
        </authorList>
    </citation>
    <scope>NUCLEOTIDE SEQUENCE [LARGE SCALE GENOMIC DNA]</scope>
    <source>
        <strain evidence="3">AL3</strain>
        <tissue evidence="3">Liver</tissue>
    </source>
</reference>
<evidence type="ECO:0000259" key="2">
    <source>
        <dbReference type="Pfam" id="PF11976"/>
    </source>
</evidence>
<protein>
    <recommendedName>
        <fullName evidence="2">Rad60/SUMO-like domain-containing protein</fullName>
    </recommendedName>
</protein>
<dbReference type="AlphaFoldDB" id="A0ABD6EDB1"/>
<proteinExistence type="predicted"/>
<feature type="compositionally biased region" description="Acidic residues" evidence="1">
    <location>
        <begin position="67"/>
        <end position="81"/>
    </location>
</feature>
<feature type="compositionally biased region" description="Basic and acidic residues" evidence="1">
    <location>
        <begin position="82"/>
        <end position="102"/>
    </location>
</feature>